<feature type="region of interest" description="Disordered" evidence="1">
    <location>
        <begin position="21"/>
        <end position="82"/>
    </location>
</feature>
<proteinExistence type="predicted"/>
<dbReference type="AlphaFoldDB" id="A0A6J4HZ40"/>
<accession>A0A6J4HZ40</accession>
<evidence type="ECO:0000256" key="1">
    <source>
        <dbReference type="SAM" id="MobiDB-lite"/>
    </source>
</evidence>
<dbReference type="EMBL" id="CADCTI010000124">
    <property type="protein sequence ID" value="CAA9238210.1"/>
    <property type="molecule type" value="Genomic_DNA"/>
</dbReference>
<name>A0A6J4HZ40_9ACTN</name>
<evidence type="ECO:0000313" key="2">
    <source>
        <dbReference type="EMBL" id="CAA9238210.1"/>
    </source>
</evidence>
<organism evidence="2">
    <name type="scientific">uncultured Blastococcus sp</name>
    <dbReference type="NCBI Taxonomy" id="217144"/>
    <lineage>
        <taxon>Bacteria</taxon>
        <taxon>Bacillati</taxon>
        <taxon>Actinomycetota</taxon>
        <taxon>Actinomycetes</taxon>
        <taxon>Geodermatophilales</taxon>
        <taxon>Geodermatophilaceae</taxon>
        <taxon>Blastococcus</taxon>
        <taxon>environmental samples</taxon>
    </lineage>
</organism>
<reference evidence="2" key="1">
    <citation type="submission" date="2020-02" db="EMBL/GenBank/DDBJ databases">
        <authorList>
            <person name="Meier V. D."/>
        </authorList>
    </citation>
    <scope>NUCLEOTIDE SEQUENCE</scope>
    <source>
        <strain evidence="2">AVDCRST_MAG57</strain>
    </source>
</reference>
<sequence length="143" mass="15347">MIGVCPVGWLCSGMRLPRRRRPPWWRPLDLSGSLPEQRQARTRGTPGERPGRRGSEGPRGAPEAESVGAHIASARGKQRPRPERSYVVIVLVRADTVRLPAGEEHQRSAPALADGAPTRAGHSRSDPNAVAAGLELCPESAAI</sequence>
<protein>
    <submittedName>
        <fullName evidence="2">Uncharacterized protein</fullName>
    </submittedName>
</protein>
<feature type="region of interest" description="Disordered" evidence="1">
    <location>
        <begin position="99"/>
        <end position="132"/>
    </location>
</feature>
<gene>
    <name evidence="2" type="ORF">AVDCRST_MAG57-1354</name>
</gene>